<keyword evidence="3" id="KW-0804">Transcription</keyword>
<sequence length="234" mass="26593">MTVALKGNDHDFKALKSLPVRRSLGRSVFENLKRAIVKGDLTPDSRVVESRVAEALGISRTPVREAIHKLEREGLVRQGPKGGFFVAGLTSEDMEETFGIRSVLESYAAKLAAIRHFEGELRPLEEKLGAYQESLDRGDLDALPRINTEFHDLLYGLSRSPKLIKMINGLRDHILRFRLVILKIEEMAKLSNEDHRLMLKAMKVRDAEGVERLVREHILRGQDIILREFDMEGD</sequence>
<comment type="caution">
    <text evidence="5">The sequence shown here is derived from an EMBL/GenBank/DDBJ whole genome shotgun (WGS) entry which is preliminary data.</text>
</comment>
<dbReference type="Gene3D" id="1.20.120.530">
    <property type="entry name" value="GntR ligand-binding domain-like"/>
    <property type="match status" value="1"/>
</dbReference>
<dbReference type="GO" id="GO:0003700">
    <property type="term" value="F:DNA-binding transcription factor activity"/>
    <property type="evidence" value="ECO:0007669"/>
    <property type="project" value="InterPro"/>
</dbReference>
<dbReference type="AlphaFoldDB" id="A0A8J6MZ28"/>
<evidence type="ECO:0000256" key="3">
    <source>
        <dbReference type="ARBA" id="ARBA00023163"/>
    </source>
</evidence>
<dbReference type="InterPro" id="IPR036390">
    <property type="entry name" value="WH_DNA-bd_sf"/>
</dbReference>
<dbReference type="Pfam" id="PF00392">
    <property type="entry name" value="GntR"/>
    <property type="match status" value="1"/>
</dbReference>
<dbReference type="SUPFAM" id="SSF48008">
    <property type="entry name" value="GntR ligand-binding domain-like"/>
    <property type="match status" value="1"/>
</dbReference>
<dbReference type="Proteomes" id="UP000650524">
    <property type="component" value="Unassembled WGS sequence"/>
</dbReference>
<dbReference type="Pfam" id="PF07729">
    <property type="entry name" value="FCD"/>
    <property type="match status" value="1"/>
</dbReference>
<name>A0A8J6MZ28_9DELT</name>
<accession>A0A8J6MZ28</accession>
<dbReference type="PANTHER" id="PTHR43537">
    <property type="entry name" value="TRANSCRIPTIONAL REGULATOR, GNTR FAMILY"/>
    <property type="match status" value="1"/>
</dbReference>
<dbReference type="GO" id="GO:0043565">
    <property type="term" value="F:sequence-specific DNA binding"/>
    <property type="evidence" value="ECO:0007669"/>
    <property type="project" value="InterPro"/>
</dbReference>
<feature type="domain" description="HTH gntR-type" evidence="4">
    <location>
        <begin position="22"/>
        <end position="89"/>
    </location>
</feature>
<evidence type="ECO:0000313" key="6">
    <source>
        <dbReference type="Proteomes" id="UP000650524"/>
    </source>
</evidence>
<dbReference type="InterPro" id="IPR036388">
    <property type="entry name" value="WH-like_DNA-bd_sf"/>
</dbReference>
<proteinExistence type="predicted"/>
<dbReference type="CDD" id="cd07377">
    <property type="entry name" value="WHTH_GntR"/>
    <property type="match status" value="1"/>
</dbReference>
<keyword evidence="2" id="KW-0238">DNA-binding</keyword>
<evidence type="ECO:0000313" key="5">
    <source>
        <dbReference type="EMBL" id="MBC8175919.1"/>
    </source>
</evidence>
<dbReference type="InterPro" id="IPR000524">
    <property type="entry name" value="Tscrpt_reg_HTH_GntR"/>
</dbReference>
<evidence type="ECO:0000259" key="4">
    <source>
        <dbReference type="PROSITE" id="PS50949"/>
    </source>
</evidence>
<reference evidence="5 6" key="1">
    <citation type="submission" date="2020-08" db="EMBL/GenBank/DDBJ databases">
        <title>Bridging the membrane lipid divide: bacteria of the FCB group superphylum have the potential to synthesize archaeal ether lipids.</title>
        <authorList>
            <person name="Villanueva L."/>
            <person name="Von Meijenfeldt F.A.B."/>
            <person name="Westbye A.B."/>
            <person name="Yadav S."/>
            <person name="Hopmans E.C."/>
            <person name="Dutilh B.E."/>
            <person name="Sinninghe Damste J.S."/>
        </authorList>
    </citation>
    <scope>NUCLEOTIDE SEQUENCE [LARGE SCALE GENOMIC DNA]</scope>
    <source>
        <strain evidence="5">NIOZ-UU27</strain>
    </source>
</reference>
<dbReference type="InterPro" id="IPR000485">
    <property type="entry name" value="AsnC-type_HTH_dom"/>
</dbReference>
<dbReference type="SMART" id="SM00895">
    <property type="entry name" value="FCD"/>
    <property type="match status" value="1"/>
</dbReference>
<dbReference type="InterPro" id="IPR011711">
    <property type="entry name" value="GntR_C"/>
</dbReference>
<dbReference type="PROSITE" id="PS50949">
    <property type="entry name" value="HTH_GNTR"/>
    <property type="match status" value="1"/>
</dbReference>
<evidence type="ECO:0000256" key="1">
    <source>
        <dbReference type="ARBA" id="ARBA00023015"/>
    </source>
</evidence>
<organism evidence="5 6">
    <name type="scientific">Candidatus Desulfacyla euxinica</name>
    <dbReference type="NCBI Taxonomy" id="2841693"/>
    <lineage>
        <taxon>Bacteria</taxon>
        <taxon>Deltaproteobacteria</taxon>
        <taxon>Candidatus Desulfacyla</taxon>
    </lineage>
</organism>
<dbReference type="PANTHER" id="PTHR43537:SF49">
    <property type="entry name" value="TRANSCRIPTIONAL REGULATORY PROTEIN"/>
    <property type="match status" value="1"/>
</dbReference>
<dbReference type="SMART" id="SM00345">
    <property type="entry name" value="HTH_GNTR"/>
    <property type="match status" value="1"/>
</dbReference>
<keyword evidence="1" id="KW-0805">Transcription regulation</keyword>
<dbReference type="PRINTS" id="PR00035">
    <property type="entry name" value="HTHGNTR"/>
</dbReference>
<dbReference type="EMBL" id="JACNJD010000051">
    <property type="protein sequence ID" value="MBC8175919.1"/>
    <property type="molecule type" value="Genomic_DNA"/>
</dbReference>
<dbReference type="SUPFAM" id="SSF46785">
    <property type="entry name" value="Winged helix' DNA-binding domain"/>
    <property type="match status" value="1"/>
</dbReference>
<dbReference type="Gene3D" id="1.10.10.10">
    <property type="entry name" value="Winged helix-like DNA-binding domain superfamily/Winged helix DNA-binding domain"/>
    <property type="match status" value="1"/>
</dbReference>
<dbReference type="PRINTS" id="PR00033">
    <property type="entry name" value="HTHASNC"/>
</dbReference>
<evidence type="ECO:0000256" key="2">
    <source>
        <dbReference type="ARBA" id="ARBA00023125"/>
    </source>
</evidence>
<protein>
    <submittedName>
        <fullName evidence="5">GntR family transcriptional regulator</fullName>
    </submittedName>
</protein>
<dbReference type="InterPro" id="IPR008920">
    <property type="entry name" value="TF_FadR/GntR_C"/>
</dbReference>
<gene>
    <name evidence="5" type="ORF">H8E19_00830</name>
</gene>